<dbReference type="Pfam" id="PF13568">
    <property type="entry name" value="OMP_b-brl_2"/>
    <property type="match status" value="1"/>
</dbReference>
<proteinExistence type="predicted"/>
<reference evidence="1 2" key="1">
    <citation type="submission" date="2018-04" db="EMBL/GenBank/DDBJ databases">
        <title>Characteristic and Complete Genome Sequencing of A Novel Member of Infective Endocarditis Causative Bacteria: Bergeyella cardium QL-PH.</title>
        <authorList>
            <person name="Pan H."/>
            <person name="Sun E."/>
            <person name="Zhang Y."/>
        </authorList>
    </citation>
    <scope>NUCLEOTIDE SEQUENCE [LARGE SCALE GENOMIC DNA]</scope>
    <source>
        <strain evidence="1 2">HPQL</strain>
    </source>
</reference>
<dbReference type="KEGG" id="bcad:DBX24_05915"/>
<gene>
    <name evidence="1" type="ORF">DBX24_05915</name>
</gene>
<evidence type="ECO:0000313" key="1">
    <source>
        <dbReference type="EMBL" id="QHN65448.1"/>
    </source>
</evidence>
<protein>
    <submittedName>
        <fullName evidence="1">Outer membrane beta-barrel protein</fullName>
    </submittedName>
</protein>
<evidence type="ECO:0000313" key="2">
    <source>
        <dbReference type="Proteomes" id="UP000464318"/>
    </source>
</evidence>
<accession>A0A6P1QV73</accession>
<dbReference type="InterPro" id="IPR025665">
    <property type="entry name" value="Beta-barrel_OMP_2"/>
</dbReference>
<keyword evidence="2" id="KW-1185">Reference proteome</keyword>
<dbReference type="EMBL" id="CP029149">
    <property type="protein sequence ID" value="QHN65448.1"/>
    <property type="molecule type" value="Genomic_DNA"/>
</dbReference>
<dbReference type="Proteomes" id="UP000464318">
    <property type="component" value="Chromosome"/>
</dbReference>
<organism evidence="1 2">
    <name type="scientific">Bergeyella cardium</name>
    <dbReference type="NCBI Taxonomy" id="1585976"/>
    <lineage>
        <taxon>Bacteria</taxon>
        <taxon>Pseudomonadati</taxon>
        <taxon>Bacteroidota</taxon>
        <taxon>Flavobacteriia</taxon>
        <taxon>Flavobacteriales</taxon>
        <taxon>Weeksellaceae</taxon>
        <taxon>Bergeyella</taxon>
    </lineage>
</organism>
<name>A0A6P1QV73_9FLAO</name>
<dbReference type="RefSeq" id="WP_160224273.1">
    <property type="nucleotide sequence ID" value="NZ_CP029149.1"/>
</dbReference>
<sequence>MIKFYSFIAFISSALCFSQYNDNLSYGLKVAALHSTTTNIPEMLIGREHNLTNFQMKTKGVYSVEGGFFVNYKFSNTRTAIQPELIYRKGGEKLHYHNSQSGQEYDIDFKYSYLILGSIYKIYPYEGLNFGIGVHYAKNLTPHNIEYSSNEFDGRHDTNYRQFYRDGIIGKDDFNLSFNVGYELENDFHFDLRYYLGIGDAIGTRSTSFQFTENTNRNSFLALSLGYSFHNW</sequence>
<dbReference type="OrthoDB" id="1327138at2"/>
<dbReference type="AlphaFoldDB" id="A0A6P1QV73"/>